<dbReference type="GeneID" id="113464125"/>
<evidence type="ECO:0000256" key="12">
    <source>
        <dbReference type="SAM" id="Phobius"/>
    </source>
</evidence>
<dbReference type="InterPro" id="IPR038377">
    <property type="entry name" value="Na/Glc_symporter_sf"/>
</dbReference>
<keyword evidence="6 12" id="KW-1133">Transmembrane helix</keyword>
<evidence type="ECO:0000256" key="9">
    <source>
        <dbReference type="ARBA" id="ARBA00023136"/>
    </source>
</evidence>
<keyword evidence="9 12" id="KW-0472">Membrane</keyword>
<evidence type="ECO:0000313" key="13">
    <source>
        <dbReference type="Proteomes" id="UP000694925"/>
    </source>
</evidence>
<dbReference type="GO" id="GO:0015293">
    <property type="term" value="F:symporter activity"/>
    <property type="evidence" value="ECO:0007669"/>
    <property type="project" value="TreeGrafter"/>
</dbReference>
<dbReference type="PANTHER" id="PTHR42985">
    <property type="entry name" value="SODIUM-COUPLED MONOCARBOXYLATE TRANSPORTER"/>
    <property type="match status" value="1"/>
</dbReference>
<feature type="transmembrane region" description="Helical" evidence="12">
    <location>
        <begin position="12"/>
        <end position="37"/>
    </location>
</feature>
<evidence type="ECO:0000256" key="2">
    <source>
        <dbReference type="ARBA" id="ARBA00006434"/>
    </source>
</evidence>
<comment type="similarity">
    <text evidence="2 11">Belongs to the sodium:solute symporter (SSF) (TC 2.A.21) family.</text>
</comment>
<dbReference type="Gene3D" id="1.20.1730.10">
    <property type="entry name" value="Sodium/glucose cotransporter"/>
    <property type="match status" value="1"/>
</dbReference>
<feature type="transmembrane region" description="Helical" evidence="12">
    <location>
        <begin position="49"/>
        <end position="68"/>
    </location>
</feature>
<dbReference type="PANTHER" id="PTHR42985:SF40">
    <property type="entry name" value="LD47995P-RELATED"/>
    <property type="match status" value="1"/>
</dbReference>
<accession>A0AAJ7RYC5</accession>
<dbReference type="Proteomes" id="UP000694925">
    <property type="component" value="Unplaced"/>
</dbReference>
<feature type="transmembrane region" description="Helical" evidence="12">
    <location>
        <begin position="80"/>
        <end position="104"/>
    </location>
</feature>
<dbReference type="GO" id="GO:0005886">
    <property type="term" value="C:plasma membrane"/>
    <property type="evidence" value="ECO:0007669"/>
    <property type="project" value="UniProtKB-SubCell"/>
</dbReference>
<gene>
    <name evidence="14" type="primary">LOC113464125</name>
</gene>
<evidence type="ECO:0000256" key="3">
    <source>
        <dbReference type="ARBA" id="ARBA00022448"/>
    </source>
</evidence>
<dbReference type="PROSITE" id="PS50283">
    <property type="entry name" value="NA_SOLUT_SYMP_3"/>
    <property type="match status" value="1"/>
</dbReference>
<feature type="transmembrane region" description="Helical" evidence="12">
    <location>
        <begin position="124"/>
        <end position="143"/>
    </location>
</feature>
<evidence type="ECO:0000256" key="4">
    <source>
        <dbReference type="ARBA" id="ARBA00022475"/>
    </source>
</evidence>
<evidence type="ECO:0000256" key="6">
    <source>
        <dbReference type="ARBA" id="ARBA00022989"/>
    </source>
</evidence>
<evidence type="ECO:0000313" key="14">
    <source>
        <dbReference type="RefSeq" id="XP_026667991.1"/>
    </source>
</evidence>
<evidence type="ECO:0000256" key="1">
    <source>
        <dbReference type="ARBA" id="ARBA00004651"/>
    </source>
</evidence>
<evidence type="ECO:0000256" key="7">
    <source>
        <dbReference type="ARBA" id="ARBA00023053"/>
    </source>
</evidence>
<sequence>MFQYLDRRFGKAARIAGSLAFLLQLLLYSGVVLYAPALALEATTGLSRTVSIIGIGLVCTFYSAIGGIKAVLITDVFQSLLMLLAVILVIVTAAVNVGGVQRIWEIANEGSRIEFDNISVDPTVRHTWWSLTFGGFFTYLSLYGTNQVQVQRMLTI</sequence>
<organism evidence="13 14">
    <name type="scientific">Ceratina calcarata</name>
    <dbReference type="NCBI Taxonomy" id="156304"/>
    <lineage>
        <taxon>Eukaryota</taxon>
        <taxon>Metazoa</taxon>
        <taxon>Ecdysozoa</taxon>
        <taxon>Arthropoda</taxon>
        <taxon>Hexapoda</taxon>
        <taxon>Insecta</taxon>
        <taxon>Pterygota</taxon>
        <taxon>Neoptera</taxon>
        <taxon>Endopterygota</taxon>
        <taxon>Hymenoptera</taxon>
        <taxon>Apocrita</taxon>
        <taxon>Aculeata</taxon>
        <taxon>Apoidea</taxon>
        <taxon>Anthophila</taxon>
        <taxon>Apidae</taxon>
        <taxon>Ceratina</taxon>
        <taxon>Zadontomerus</taxon>
    </lineage>
</organism>
<keyword evidence="13" id="KW-1185">Reference proteome</keyword>
<proteinExistence type="inferred from homology"/>
<dbReference type="GO" id="GO:0006814">
    <property type="term" value="P:sodium ion transport"/>
    <property type="evidence" value="ECO:0007669"/>
    <property type="project" value="UniProtKB-KW"/>
</dbReference>
<dbReference type="RefSeq" id="XP_026667991.1">
    <property type="nucleotide sequence ID" value="XM_026812190.1"/>
</dbReference>
<name>A0AAJ7RYC5_9HYME</name>
<evidence type="ECO:0000256" key="8">
    <source>
        <dbReference type="ARBA" id="ARBA00023065"/>
    </source>
</evidence>
<keyword evidence="7" id="KW-0915">Sodium</keyword>
<keyword evidence="8" id="KW-0406">Ion transport</keyword>
<comment type="subcellular location">
    <subcellularLocation>
        <location evidence="1">Cell membrane</location>
        <topology evidence="1">Multi-pass membrane protein</topology>
    </subcellularLocation>
</comment>
<protein>
    <submittedName>
        <fullName evidence="14">Sodium-dependent multivitamin transporter</fullName>
    </submittedName>
</protein>
<evidence type="ECO:0000256" key="10">
    <source>
        <dbReference type="ARBA" id="ARBA00023201"/>
    </source>
</evidence>
<keyword evidence="4" id="KW-1003">Cell membrane</keyword>
<dbReference type="KEGG" id="ccal:113464125"/>
<keyword evidence="5 12" id="KW-0812">Transmembrane</keyword>
<dbReference type="InterPro" id="IPR051163">
    <property type="entry name" value="Sodium:Solute_Symporter_SSF"/>
</dbReference>
<feature type="non-terminal residue" evidence="14">
    <location>
        <position position="156"/>
    </location>
</feature>
<evidence type="ECO:0000256" key="5">
    <source>
        <dbReference type="ARBA" id="ARBA00022692"/>
    </source>
</evidence>
<keyword evidence="3" id="KW-0813">Transport</keyword>
<evidence type="ECO:0000256" key="11">
    <source>
        <dbReference type="RuleBase" id="RU362091"/>
    </source>
</evidence>
<dbReference type="InterPro" id="IPR001734">
    <property type="entry name" value="Na/solute_symporter"/>
</dbReference>
<dbReference type="AlphaFoldDB" id="A0AAJ7RYC5"/>
<dbReference type="Pfam" id="PF00474">
    <property type="entry name" value="SSF"/>
    <property type="match status" value="1"/>
</dbReference>
<keyword evidence="10" id="KW-0739">Sodium transport</keyword>
<reference evidence="14" key="1">
    <citation type="submission" date="2025-08" db="UniProtKB">
        <authorList>
            <consortium name="RefSeq"/>
        </authorList>
    </citation>
    <scope>IDENTIFICATION</scope>
    <source>
        <tissue evidence="14">Whole body</tissue>
    </source>
</reference>